<sequence length="246" mass="27924">MTDEKSSFVLYAEYLEHIKLLTMEQRGALLTAVLCYASGDELPEMDGMTNMAFSFIKSRIDRDTAAYLEKIEKRREAGKLGGRPKTKDISQKQEKAKKANGFSEKQNNPVTDNVNVTVNVNDNNKNTLADAKALFERLWKVYPNKKGKGQVSDTQKKRLLAIGEDRLVKAIDRYSLELQKDADWRKAQYGSTFFNSGYVDYLDENYVPGKATEHKGKSNAFSNINHRQYDYDELEKQVLNSQPGGG</sequence>
<accession>A0A3R6D1H6</accession>
<dbReference type="Proteomes" id="UP000479531">
    <property type="component" value="Unassembled WGS sequence"/>
</dbReference>
<feature type="compositionally biased region" description="Basic and acidic residues" evidence="1">
    <location>
        <begin position="85"/>
        <end position="97"/>
    </location>
</feature>
<evidence type="ECO:0000313" key="3">
    <source>
        <dbReference type="EMBL" id="MVQ45017.1"/>
    </source>
</evidence>
<feature type="domain" description="DUF6291" evidence="2">
    <location>
        <begin position="7"/>
        <end position="85"/>
    </location>
</feature>
<dbReference type="EMBL" id="QSHO01000021">
    <property type="protein sequence ID" value="RHC13265.1"/>
    <property type="molecule type" value="Genomic_DNA"/>
</dbReference>
<dbReference type="Proteomes" id="UP000283513">
    <property type="component" value="Unassembled WGS sequence"/>
</dbReference>
<protein>
    <recommendedName>
        <fullName evidence="2">DUF6291 domain-containing protein</fullName>
    </recommendedName>
</protein>
<name>A0A3R6D1H6_9FIRM</name>
<comment type="caution">
    <text evidence="4">The sequence shown here is derived from an EMBL/GenBank/DDBJ whole genome shotgun (WGS) entry which is preliminary data.</text>
</comment>
<feature type="region of interest" description="Disordered" evidence="1">
    <location>
        <begin position="76"/>
        <end position="114"/>
    </location>
</feature>
<reference evidence="4 5" key="1">
    <citation type="submission" date="2018-08" db="EMBL/GenBank/DDBJ databases">
        <title>A genome reference for cultivated species of the human gut microbiota.</title>
        <authorList>
            <person name="Zou Y."/>
            <person name="Xue W."/>
            <person name="Luo G."/>
        </authorList>
    </citation>
    <scope>NUCLEOTIDE SEQUENCE [LARGE SCALE GENOMIC DNA]</scope>
    <source>
        <strain evidence="4 5">AM37-1AC</strain>
    </source>
</reference>
<evidence type="ECO:0000313" key="5">
    <source>
        <dbReference type="Proteomes" id="UP000283513"/>
    </source>
</evidence>
<dbReference type="Pfam" id="PF19808">
    <property type="entry name" value="DUF6291"/>
    <property type="match status" value="1"/>
</dbReference>
<organism evidence="4 5">
    <name type="scientific">Roseburia intestinalis</name>
    <dbReference type="NCBI Taxonomy" id="166486"/>
    <lineage>
        <taxon>Bacteria</taxon>
        <taxon>Bacillati</taxon>
        <taxon>Bacillota</taxon>
        <taxon>Clostridia</taxon>
        <taxon>Lachnospirales</taxon>
        <taxon>Lachnospiraceae</taxon>
        <taxon>Roseburia</taxon>
    </lineage>
</organism>
<evidence type="ECO:0000259" key="2">
    <source>
        <dbReference type="Pfam" id="PF19808"/>
    </source>
</evidence>
<dbReference type="EMBL" id="WGGT01000004">
    <property type="protein sequence ID" value="MVQ45017.1"/>
    <property type="molecule type" value="Genomic_DNA"/>
</dbReference>
<dbReference type="InterPro" id="IPR046258">
    <property type="entry name" value="DUF6291"/>
</dbReference>
<dbReference type="RefSeq" id="WP_118599170.1">
    <property type="nucleotide sequence ID" value="NZ_QSHO01000021.1"/>
</dbReference>
<evidence type="ECO:0000256" key="1">
    <source>
        <dbReference type="SAM" id="MobiDB-lite"/>
    </source>
</evidence>
<proteinExistence type="predicted"/>
<gene>
    <name evidence="4" type="ORF">DW856_17320</name>
    <name evidence="3" type="ORF">GCK47_04700</name>
</gene>
<dbReference type="AlphaFoldDB" id="A0A3R6D1H6"/>
<reference evidence="3 6" key="2">
    <citation type="submission" date="2019-10" db="EMBL/GenBank/DDBJ databases">
        <title>Roseburia spp. ameliorate alcoholic fatty liver via restoration of gut barrier function.</title>
        <authorList>
            <person name="Seo B."/>
            <person name="Ko G."/>
        </authorList>
    </citation>
    <scope>NUCLEOTIDE SEQUENCE [LARGE SCALE GENOMIC DNA]</scope>
    <source>
        <strain evidence="3 6">SNUG30017</strain>
    </source>
</reference>
<evidence type="ECO:0000313" key="4">
    <source>
        <dbReference type="EMBL" id="RHC13265.1"/>
    </source>
</evidence>
<evidence type="ECO:0000313" key="6">
    <source>
        <dbReference type="Proteomes" id="UP000479531"/>
    </source>
</evidence>